<dbReference type="AlphaFoldDB" id="A0AAU8N2L9"/>
<accession>A0AAU8N2L9</accession>
<dbReference type="Gene3D" id="2.130.10.130">
    <property type="entry name" value="Integrin alpha, N-terminal"/>
    <property type="match status" value="2"/>
</dbReference>
<evidence type="ECO:0000313" key="3">
    <source>
        <dbReference type="EMBL" id="XCO77329.1"/>
    </source>
</evidence>
<gene>
    <name evidence="3" type="ORF">ABU614_11255</name>
</gene>
<sequence>MSTHAAAAAQGAASTASAPRAHRAALRHLPAPRALGEGFAKLPDRGDLVAYSRQVPDIRDGAYTWHRADLSEAHALAAIVDGRLSVTAPSGEKLQFRYEQHVEHASGDWTWVGQLEHGGAADQAIITFGDRAAFGRIAQPGKPALRLTLRDGQAWLVETDPNKIAQIDNSATRPTAPDYLLPPKAAAGASAAAETVPFTPAAAAAAAAGATTIDLVLGYTNGFAAGLGGASQAVTRLNYLVEVANNGYRNSELGARVRLVQTVQVTYADNTDNGDALEALTGTRTVPVDPAFNALRAARDQYGADLVSLVRKFNEPENSGCGIAWLIGGGQRAISANDAGNGYSVVSDGRDAGSGGTTYFCSDDTLAHELGHNMGAQHDRDTASSSGTLQYGAFAYSFGHKQSSPSSFHTIMAYGDSGQPGYLVFSNPRITFCGGQPCGVADWADNARALAQTMPIIATFRATVVPSRAVRGDVSGDGWADLLWRNGQAQQFAHWLAGSSQSLQGFASAAGFGMVASYDVGGVGDFNGDGRSDVLWKSDSERFMVLWLSTGNGYEQQAIGGFDPAWALLGVSDIDGDGRADLVWRSPNRERLAVWRMQGNVLAGAWDAPMPSWYQILGIGDFDGDGRGDVVYADTGSTNIYFSRGNYFAGQNVGGRPTGWNYADSADMNGDGRDDMLWLNPNTGVLSYWLMNGAAIVGNPSVGVRAGETFFAARDVTGDGRADLIWDAKAQLRVNVDLTGTSQRYSNAYPAGWQMRR</sequence>
<name>A0AAU8N2L9_9GAMM</name>
<dbReference type="RefSeq" id="WP_363800657.1">
    <property type="nucleotide sequence ID" value="NZ_CP159925.1"/>
</dbReference>
<evidence type="ECO:0000256" key="1">
    <source>
        <dbReference type="ARBA" id="ARBA00022729"/>
    </source>
</evidence>
<protein>
    <submittedName>
        <fullName evidence="3">Reprolysin-like metallopeptidase</fullName>
    </submittedName>
</protein>
<feature type="region of interest" description="Disordered" evidence="2">
    <location>
        <begin position="1"/>
        <end position="22"/>
    </location>
</feature>
<dbReference type="Pfam" id="PF13517">
    <property type="entry name" value="FG-GAP_3"/>
    <property type="match status" value="2"/>
</dbReference>
<dbReference type="EMBL" id="CP159925">
    <property type="protein sequence ID" value="XCO77329.1"/>
    <property type="molecule type" value="Genomic_DNA"/>
</dbReference>
<dbReference type="InterPro" id="IPR013517">
    <property type="entry name" value="FG-GAP"/>
</dbReference>
<keyword evidence="1" id="KW-0732">Signal</keyword>
<dbReference type="InterPro" id="IPR024079">
    <property type="entry name" value="MetalloPept_cat_dom_sf"/>
</dbReference>
<feature type="compositionally biased region" description="Low complexity" evidence="2">
    <location>
        <begin position="1"/>
        <end position="19"/>
    </location>
</feature>
<evidence type="ECO:0000256" key="2">
    <source>
        <dbReference type="SAM" id="MobiDB-lite"/>
    </source>
</evidence>
<dbReference type="InterPro" id="IPR028994">
    <property type="entry name" value="Integrin_alpha_N"/>
</dbReference>
<dbReference type="Pfam" id="PF13583">
    <property type="entry name" value="Reprolysin_4"/>
    <property type="match status" value="1"/>
</dbReference>
<reference evidence="3" key="1">
    <citation type="submission" date="2024-06" db="EMBL/GenBank/DDBJ databases">
        <authorList>
            <person name="Li S."/>
        </authorList>
    </citation>
    <scope>NUCLEOTIDE SEQUENCE</scope>
    <source>
        <strain evidence="3">SR10</strain>
    </source>
</reference>
<dbReference type="Gene3D" id="3.40.390.10">
    <property type="entry name" value="Collagenase (Catalytic Domain)"/>
    <property type="match status" value="1"/>
</dbReference>
<dbReference type="GO" id="GO:0008237">
    <property type="term" value="F:metallopeptidase activity"/>
    <property type="evidence" value="ECO:0007669"/>
    <property type="project" value="InterPro"/>
</dbReference>
<proteinExistence type="predicted"/>
<dbReference type="PANTHER" id="PTHR46580">
    <property type="entry name" value="SENSOR KINASE-RELATED"/>
    <property type="match status" value="1"/>
</dbReference>
<organism evidence="3">
    <name type="scientific">Lysobacter firmicutimachus</name>
    <dbReference type="NCBI Taxonomy" id="1792846"/>
    <lineage>
        <taxon>Bacteria</taxon>
        <taxon>Pseudomonadati</taxon>
        <taxon>Pseudomonadota</taxon>
        <taxon>Gammaproteobacteria</taxon>
        <taxon>Lysobacterales</taxon>
        <taxon>Lysobacteraceae</taxon>
        <taxon>Lysobacter</taxon>
    </lineage>
</organism>
<dbReference type="SUPFAM" id="SSF69318">
    <property type="entry name" value="Integrin alpha N-terminal domain"/>
    <property type="match status" value="1"/>
</dbReference>
<dbReference type="PANTHER" id="PTHR46580:SF2">
    <property type="entry name" value="MAM DOMAIN-CONTAINING PROTEIN"/>
    <property type="match status" value="1"/>
</dbReference>
<dbReference type="SUPFAM" id="SSF55486">
    <property type="entry name" value="Metalloproteases ('zincins'), catalytic domain"/>
    <property type="match status" value="1"/>
</dbReference>